<evidence type="ECO:0000313" key="2">
    <source>
        <dbReference type="Proteomes" id="UP000837857"/>
    </source>
</evidence>
<protein>
    <submittedName>
        <fullName evidence="1">Uncharacterized protein</fullName>
    </submittedName>
</protein>
<keyword evidence="2" id="KW-1185">Reference proteome</keyword>
<dbReference type="Proteomes" id="UP000837857">
    <property type="component" value="Chromosome 23"/>
</dbReference>
<organism evidence="1 2">
    <name type="scientific">Iphiclides podalirius</name>
    <name type="common">scarce swallowtail</name>
    <dbReference type="NCBI Taxonomy" id="110791"/>
    <lineage>
        <taxon>Eukaryota</taxon>
        <taxon>Metazoa</taxon>
        <taxon>Ecdysozoa</taxon>
        <taxon>Arthropoda</taxon>
        <taxon>Hexapoda</taxon>
        <taxon>Insecta</taxon>
        <taxon>Pterygota</taxon>
        <taxon>Neoptera</taxon>
        <taxon>Endopterygota</taxon>
        <taxon>Lepidoptera</taxon>
        <taxon>Glossata</taxon>
        <taxon>Ditrysia</taxon>
        <taxon>Papilionoidea</taxon>
        <taxon>Papilionidae</taxon>
        <taxon>Papilioninae</taxon>
        <taxon>Iphiclides</taxon>
    </lineage>
</organism>
<accession>A0ABN8IJ46</accession>
<sequence>MFKDDDDEEDNTFGVTRYPCMPSLVALQQMRNRLHLANLGKKLMKWTALATGTELRHIAGQLDNVYKSFSEDMRNAYILLARCRYFYPNLNKMVVEGCPSVNKTHPYEHLGIEKGGQTIQDAKKAWLDLLKRIILMVELRTNFRLVETMHKTANK</sequence>
<dbReference type="Gene3D" id="1.10.287.3240">
    <property type="match status" value="2"/>
</dbReference>
<feature type="non-terminal residue" evidence="1">
    <location>
        <position position="1"/>
    </location>
</feature>
<dbReference type="EMBL" id="OW152835">
    <property type="protein sequence ID" value="CAH2056414.1"/>
    <property type="molecule type" value="Genomic_DNA"/>
</dbReference>
<proteinExistence type="predicted"/>
<reference evidence="1" key="1">
    <citation type="submission" date="2022-03" db="EMBL/GenBank/DDBJ databases">
        <authorList>
            <person name="Martin H S."/>
        </authorList>
    </citation>
    <scope>NUCLEOTIDE SEQUENCE</scope>
</reference>
<name>A0ABN8IJ46_9NEOP</name>
<evidence type="ECO:0000313" key="1">
    <source>
        <dbReference type="EMBL" id="CAH2056414.1"/>
    </source>
</evidence>
<gene>
    <name evidence="1" type="ORF">IPOD504_LOCUS9639</name>
</gene>